<dbReference type="Proteomes" id="UP001204851">
    <property type="component" value="Unassembled WGS sequence"/>
</dbReference>
<evidence type="ECO:0000256" key="2">
    <source>
        <dbReference type="ARBA" id="ARBA00013855"/>
    </source>
</evidence>
<evidence type="ECO:0000259" key="7">
    <source>
        <dbReference type="Pfam" id="PF04085"/>
    </source>
</evidence>
<keyword evidence="9" id="KW-1185">Reference proteome</keyword>
<dbReference type="Gene3D" id="2.40.10.340">
    <property type="entry name" value="Rod shape-determining protein MreC, domain 1"/>
    <property type="match status" value="1"/>
</dbReference>
<dbReference type="RefSeq" id="WP_252770068.1">
    <property type="nucleotide sequence ID" value="NZ_JAMXMC010000007.1"/>
</dbReference>
<keyword evidence="6" id="KW-1133">Transmembrane helix</keyword>
<dbReference type="InterPro" id="IPR042177">
    <property type="entry name" value="Cell/Rod_1"/>
</dbReference>
<comment type="function">
    <text evidence="5">Involved in formation and maintenance of cell shape.</text>
</comment>
<comment type="caution">
    <text evidence="8">The sequence shown here is derived from an EMBL/GenBank/DDBJ whole genome shotgun (WGS) entry which is preliminary data.</text>
</comment>
<keyword evidence="6" id="KW-0812">Transmembrane</keyword>
<dbReference type="PIRSF" id="PIRSF038471">
    <property type="entry name" value="MreC"/>
    <property type="match status" value="1"/>
</dbReference>
<dbReference type="PANTHER" id="PTHR34138:SF1">
    <property type="entry name" value="CELL SHAPE-DETERMINING PROTEIN MREC"/>
    <property type="match status" value="1"/>
</dbReference>
<gene>
    <name evidence="8" type="primary">mreC</name>
    <name evidence="8" type="ORF">M0L44_12695</name>
</gene>
<feature type="domain" description="Rod shape-determining protein MreC beta-barrel core" evidence="7">
    <location>
        <begin position="132"/>
        <end position="278"/>
    </location>
</feature>
<dbReference type="InterPro" id="IPR007221">
    <property type="entry name" value="MreC"/>
</dbReference>
<evidence type="ECO:0000313" key="9">
    <source>
        <dbReference type="Proteomes" id="UP001204851"/>
    </source>
</evidence>
<evidence type="ECO:0000256" key="5">
    <source>
        <dbReference type="PIRNR" id="PIRNR038471"/>
    </source>
</evidence>
<reference evidence="8 9" key="1">
    <citation type="submission" date="2022-06" db="EMBL/GenBank/DDBJ databases">
        <title>Ideonella sp. NS12-5 Genome sequencing and assembly.</title>
        <authorList>
            <person name="Jung Y."/>
        </authorList>
    </citation>
    <scope>NUCLEOTIDE SEQUENCE [LARGE SCALE GENOMIC DNA]</scope>
    <source>
        <strain evidence="8 9">NS12-5</strain>
    </source>
</reference>
<dbReference type="Gene3D" id="2.40.10.350">
    <property type="entry name" value="Rod shape-determining protein MreC, domain 2"/>
    <property type="match status" value="1"/>
</dbReference>
<accession>A0ABT1BMY6</accession>
<sequence>MPLGTLDRNPPPFFHQGPSALSRLLLAAALAIFLMAADHRFALIQPLRNALATGLLPAVRVLGLPVALVGGSADYLGGLDQALARNLTLQRQLTAQAEQASRADRLAQENLQLRGLLGLRPATPPRSQVAEVLYEAPDPYVHKIFIDRGTQQGVAEGAPVMNEHGILGQVTRAYLLSSEVTLLADRDATIPVLNARTQHRSAAFGSGDEGQMELRFVAANDDVKVGDTLLTSGVDGIYPAGVPVATVTSVNRQGEGGFAHIGLAPVAKTGGLRFVLLVGPLDKKADTAVAAAVAAASAAASAASAASANEFGSAPR</sequence>
<name>A0ABT1BMY6_9BURK</name>
<evidence type="ECO:0000256" key="3">
    <source>
        <dbReference type="ARBA" id="ARBA00022960"/>
    </source>
</evidence>
<dbReference type="InterPro" id="IPR055342">
    <property type="entry name" value="MreC_beta-barrel_core"/>
</dbReference>
<keyword evidence="6" id="KW-0472">Membrane</keyword>
<dbReference type="PANTHER" id="PTHR34138">
    <property type="entry name" value="CELL SHAPE-DETERMINING PROTEIN MREC"/>
    <property type="match status" value="1"/>
</dbReference>
<dbReference type="NCBIfam" id="TIGR00219">
    <property type="entry name" value="mreC"/>
    <property type="match status" value="1"/>
</dbReference>
<dbReference type="InterPro" id="IPR042175">
    <property type="entry name" value="Cell/Rod_MreC_2"/>
</dbReference>
<evidence type="ECO:0000256" key="1">
    <source>
        <dbReference type="ARBA" id="ARBA00009369"/>
    </source>
</evidence>
<protein>
    <recommendedName>
        <fullName evidence="2 5">Cell shape-determining protein MreC</fullName>
    </recommendedName>
    <alternativeName>
        <fullName evidence="4 5">Cell shape protein MreC</fullName>
    </alternativeName>
</protein>
<keyword evidence="3 5" id="KW-0133">Cell shape</keyword>
<feature type="transmembrane region" description="Helical" evidence="6">
    <location>
        <begin position="20"/>
        <end position="37"/>
    </location>
</feature>
<dbReference type="Pfam" id="PF04085">
    <property type="entry name" value="MreC"/>
    <property type="match status" value="1"/>
</dbReference>
<evidence type="ECO:0000256" key="4">
    <source>
        <dbReference type="ARBA" id="ARBA00032089"/>
    </source>
</evidence>
<comment type="similarity">
    <text evidence="1 5">Belongs to the MreC family.</text>
</comment>
<organism evidence="8 9">
    <name type="scientific">Ideonella oryzae</name>
    <dbReference type="NCBI Taxonomy" id="2937441"/>
    <lineage>
        <taxon>Bacteria</taxon>
        <taxon>Pseudomonadati</taxon>
        <taxon>Pseudomonadota</taxon>
        <taxon>Betaproteobacteria</taxon>
        <taxon>Burkholderiales</taxon>
        <taxon>Sphaerotilaceae</taxon>
        <taxon>Ideonella</taxon>
    </lineage>
</organism>
<dbReference type="EMBL" id="JAMXMC010000007">
    <property type="protein sequence ID" value="MCO5977560.1"/>
    <property type="molecule type" value="Genomic_DNA"/>
</dbReference>
<evidence type="ECO:0000256" key="6">
    <source>
        <dbReference type="SAM" id="Phobius"/>
    </source>
</evidence>
<evidence type="ECO:0000313" key="8">
    <source>
        <dbReference type="EMBL" id="MCO5977560.1"/>
    </source>
</evidence>
<proteinExistence type="inferred from homology"/>